<dbReference type="NCBIfam" id="TIGR01484">
    <property type="entry name" value="HAD-SF-IIB"/>
    <property type="match status" value="1"/>
</dbReference>
<dbReference type="EMBL" id="JDYK01000023">
    <property type="protein sequence ID" value="EWS79856.1"/>
    <property type="molecule type" value="Genomic_DNA"/>
</dbReference>
<dbReference type="Pfam" id="PF08282">
    <property type="entry name" value="Hydrolase_3"/>
    <property type="match status" value="1"/>
</dbReference>
<dbReference type="InterPro" id="IPR036412">
    <property type="entry name" value="HAD-like_sf"/>
</dbReference>
<dbReference type="SFLD" id="SFLDS00003">
    <property type="entry name" value="Haloacid_Dehalogenase"/>
    <property type="match status" value="1"/>
</dbReference>
<keyword evidence="1" id="KW-0378">Hydrolase</keyword>
<sequence length="279" mass="29217">MPEGAVDLRLVVVDMDGTLLLPSGEVPAAFWPVLERLEERGIAFVPASGRQLATLRAGFGPHGVTSFVAENGTVVVREDEIVATTALETAVAREAILAAREAGAGRPLGIVRCGVHGACVEQADEEFLQVAGQYYHQLTVVEDLLAVQDEVIKVAVHDAIDAAPTAEAVFARFAPAQQVVVSGKHWIDVMPATADKGRGVRALQEALGVTAAQTAVFGDYLNDLPMFPVAEHSFAMADAHPDVAAAARYGAPSNADAGVVQVLEHLLGDASVPSGRMRG</sequence>
<dbReference type="PANTHER" id="PTHR10000:SF53">
    <property type="entry name" value="5-AMINO-6-(5-PHOSPHO-D-RIBITYLAMINO)URACIL PHOSPHATASE YBJI-RELATED"/>
    <property type="match status" value="1"/>
</dbReference>
<reference evidence="1 2" key="1">
    <citation type="submission" date="2014-02" db="EMBL/GenBank/DDBJ databases">
        <title>Genome sequence of Brachybacterium phenoliresistens strain W13A50.</title>
        <authorList>
            <person name="Wang X."/>
        </authorList>
    </citation>
    <scope>NUCLEOTIDE SEQUENCE [LARGE SCALE GENOMIC DNA]</scope>
    <source>
        <strain evidence="1 2">W13A50</strain>
    </source>
</reference>
<dbReference type="GO" id="GO:0000287">
    <property type="term" value="F:magnesium ion binding"/>
    <property type="evidence" value="ECO:0007669"/>
    <property type="project" value="TreeGrafter"/>
</dbReference>
<dbReference type="InterPro" id="IPR006379">
    <property type="entry name" value="HAD-SF_hydro_IIB"/>
</dbReference>
<dbReference type="CDD" id="cd07518">
    <property type="entry name" value="HAD_YbiV-Like"/>
    <property type="match status" value="1"/>
</dbReference>
<dbReference type="PROSITE" id="PS01228">
    <property type="entry name" value="COF_1"/>
    <property type="match status" value="1"/>
</dbReference>
<dbReference type="STRING" id="396014.BF93_09265"/>
<dbReference type="Gene3D" id="3.30.1240.10">
    <property type="match status" value="1"/>
</dbReference>
<evidence type="ECO:0000313" key="1">
    <source>
        <dbReference type="EMBL" id="EWS79856.1"/>
    </source>
</evidence>
<name>Z9JPY9_9MICO</name>
<evidence type="ECO:0000313" key="2">
    <source>
        <dbReference type="Proteomes" id="UP000023067"/>
    </source>
</evidence>
<comment type="caution">
    <text evidence="1">The sequence shown here is derived from an EMBL/GenBank/DDBJ whole genome shotgun (WGS) entry which is preliminary data.</text>
</comment>
<dbReference type="PANTHER" id="PTHR10000">
    <property type="entry name" value="PHOSPHOSERINE PHOSPHATASE"/>
    <property type="match status" value="1"/>
</dbReference>
<dbReference type="HOGENOM" id="CLU_044146_5_1_11"/>
<dbReference type="Gene3D" id="3.40.50.1000">
    <property type="entry name" value="HAD superfamily/HAD-like"/>
    <property type="match status" value="1"/>
</dbReference>
<dbReference type="PATRIC" id="fig|396014.3.peg.3349"/>
<dbReference type="GO" id="GO:0016791">
    <property type="term" value="F:phosphatase activity"/>
    <property type="evidence" value="ECO:0007669"/>
    <property type="project" value="TreeGrafter"/>
</dbReference>
<organism evidence="1 2">
    <name type="scientific">Brachybacterium phenoliresistens</name>
    <dbReference type="NCBI Taxonomy" id="396014"/>
    <lineage>
        <taxon>Bacteria</taxon>
        <taxon>Bacillati</taxon>
        <taxon>Actinomycetota</taxon>
        <taxon>Actinomycetes</taxon>
        <taxon>Micrococcales</taxon>
        <taxon>Dermabacteraceae</taxon>
        <taxon>Brachybacterium</taxon>
    </lineage>
</organism>
<protein>
    <submittedName>
        <fullName evidence="1">HAD family hydrolase</fullName>
    </submittedName>
</protein>
<dbReference type="InterPro" id="IPR023214">
    <property type="entry name" value="HAD_sf"/>
</dbReference>
<dbReference type="eggNOG" id="COG0561">
    <property type="taxonomic scope" value="Bacteria"/>
</dbReference>
<proteinExistence type="predicted"/>
<accession>Z9JPY9</accession>
<dbReference type="SFLD" id="SFLDG01140">
    <property type="entry name" value="C2.B:_Phosphomannomutase_and_P"/>
    <property type="match status" value="1"/>
</dbReference>
<dbReference type="GO" id="GO:0005829">
    <property type="term" value="C:cytosol"/>
    <property type="evidence" value="ECO:0007669"/>
    <property type="project" value="TreeGrafter"/>
</dbReference>
<dbReference type="AlphaFoldDB" id="Z9JPY9"/>
<dbReference type="SUPFAM" id="SSF56784">
    <property type="entry name" value="HAD-like"/>
    <property type="match status" value="1"/>
</dbReference>
<gene>
    <name evidence="1" type="ORF">BF93_09265</name>
</gene>
<keyword evidence="2" id="KW-1185">Reference proteome</keyword>
<dbReference type="Proteomes" id="UP000023067">
    <property type="component" value="Unassembled WGS sequence"/>
</dbReference>